<dbReference type="Gene3D" id="1.25.40.10">
    <property type="entry name" value="Tetratricopeptide repeat domain"/>
    <property type="match status" value="2"/>
</dbReference>
<dbReference type="PROSITE" id="PS50005">
    <property type="entry name" value="TPR"/>
    <property type="match status" value="1"/>
</dbReference>
<dbReference type="EMBL" id="AHSR01000013">
    <property type="protein sequence ID" value="EMC24854.1"/>
    <property type="molecule type" value="Genomic_DNA"/>
</dbReference>
<evidence type="ECO:0000313" key="2">
    <source>
        <dbReference type="EMBL" id="EMC24854.1"/>
    </source>
</evidence>
<dbReference type="PROSITE" id="PS50293">
    <property type="entry name" value="TPR_REGION"/>
    <property type="match status" value="1"/>
</dbReference>
<name>A0A829BWP2_STRMG</name>
<proteinExistence type="predicted"/>
<dbReference type="PANTHER" id="PTHR12558">
    <property type="entry name" value="CELL DIVISION CYCLE 16,23,27"/>
    <property type="match status" value="1"/>
</dbReference>
<reference evidence="2 3" key="1">
    <citation type="journal article" date="2013" name="Mol. Biol. Evol.">
        <title>Evolutionary and population genomics of the cavity causing bacteria Streptococcus mutans.</title>
        <authorList>
            <person name="Cornejo O.E."/>
            <person name="Lefebure T."/>
            <person name="Pavinski Bitar P.D."/>
            <person name="Lang P."/>
            <person name="Richards V.P."/>
            <person name="Eilertson K."/>
            <person name="Do T."/>
            <person name="Beighton D."/>
            <person name="Zeng L."/>
            <person name="Ahn S.J."/>
            <person name="Burne R.A."/>
            <person name="Siepel A."/>
            <person name="Bustamante C.D."/>
            <person name="Stanhope M.J."/>
        </authorList>
    </citation>
    <scope>NUCLEOTIDE SEQUENCE [LARGE SCALE GENOMIC DNA]</scope>
    <source>
        <strain evidence="2 3">SM6</strain>
    </source>
</reference>
<dbReference type="Pfam" id="PF13181">
    <property type="entry name" value="TPR_8"/>
    <property type="match status" value="2"/>
</dbReference>
<dbReference type="RefSeq" id="WP_002296170.1">
    <property type="nucleotide sequence ID" value="NZ_AHSR01000013.1"/>
</dbReference>
<comment type="caution">
    <text evidence="2">The sequence shown here is derived from an EMBL/GenBank/DDBJ whole genome shotgun (WGS) entry which is preliminary data.</text>
</comment>
<dbReference type="Proteomes" id="UP000011676">
    <property type="component" value="Unassembled WGS sequence"/>
</dbReference>
<dbReference type="SUPFAM" id="SSF48452">
    <property type="entry name" value="TPR-like"/>
    <property type="match status" value="1"/>
</dbReference>
<dbReference type="InterPro" id="IPR011990">
    <property type="entry name" value="TPR-like_helical_dom_sf"/>
</dbReference>
<evidence type="ECO:0000313" key="3">
    <source>
        <dbReference type="Proteomes" id="UP000011676"/>
    </source>
</evidence>
<organism evidence="2 3">
    <name type="scientific">Streptococcus mutans SM6</name>
    <dbReference type="NCBI Taxonomy" id="857119"/>
    <lineage>
        <taxon>Bacteria</taxon>
        <taxon>Bacillati</taxon>
        <taxon>Bacillota</taxon>
        <taxon>Bacilli</taxon>
        <taxon>Lactobacillales</taxon>
        <taxon>Streptococcaceae</taxon>
        <taxon>Streptococcus</taxon>
    </lineage>
</organism>
<evidence type="ECO:0008006" key="4">
    <source>
        <dbReference type="Google" id="ProtNLM"/>
    </source>
</evidence>
<dbReference type="PANTHER" id="PTHR12558:SF13">
    <property type="entry name" value="CELL DIVISION CYCLE PROTEIN 27 HOMOLOG"/>
    <property type="match status" value="1"/>
</dbReference>
<evidence type="ECO:0000256" key="1">
    <source>
        <dbReference type="PROSITE-ProRule" id="PRU00339"/>
    </source>
</evidence>
<gene>
    <name evidence="2" type="ORF">SMU82_03306</name>
</gene>
<dbReference type="SMART" id="SM00028">
    <property type="entry name" value="TPR"/>
    <property type="match status" value="3"/>
</dbReference>
<dbReference type="InterPro" id="IPR019734">
    <property type="entry name" value="TPR_rpt"/>
</dbReference>
<keyword evidence="1" id="KW-0802">TPR repeat</keyword>
<protein>
    <recommendedName>
        <fullName evidence="4">TPR repeat-containing protein</fullName>
    </recommendedName>
</protein>
<feature type="repeat" description="TPR" evidence="1">
    <location>
        <begin position="167"/>
        <end position="200"/>
    </location>
</feature>
<sequence>MLNSEKMLTAIQNQDLEQAQKYFEQALTEDDDQTLLALADYLQSIGFYPQAKEIFLQLRADFPEVNINLAQIANEDGHIDEAFMYLDIIKPDHPDYLTALLVKADLYDTEGLTEVAREKLLEASQISQEPLVIFGLAEIEMNLSDFQAAIQHYAQLDNRAILEETGVSTYERIGRAYASLGKFETAIEFLEKAVEIEFDETTVFEVATLLYDQEEYQRANLYFKQLDSMNPDFAGYEYNYALSLRAEHQTKQALRMLQQGLSKNEFDSQLLLLASQLSYELHDKKAAENYLLKVLETAEDDEEALMRLSNLYLEENRFEDVINLDRADIDSVLTKWNIAKAYQKLEADTKALEIHDTLIVDLADNPDFLKDYIYILRKFGYDEKVKTFADKYLQLVPDDNDIADLREQLQ</sequence>
<accession>A0A829BWP2</accession>
<dbReference type="AlphaFoldDB" id="A0A829BWP2"/>